<comment type="caution">
    <text evidence="4">The sequence shown here is derived from an EMBL/GenBank/DDBJ whole genome shotgun (WGS) entry which is preliminary data.</text>
</comment>
<evidence type="ECO:0000256" key="1">
    <source>
        <dbReference type="ARBA" id="ARBA00009023"/>
    </source>
</evidence>
<organism evidence="4 5">
    <name type="scientific">Deferribacter autotrophicus</name>
    <dbReference type="NCBI Taxonomy" id="500465"/>
    <lineage>
        <taxon>Bacteria</taxon>
        <taxon>Pseudomonadati</taxon>
        <taxon>Deferribacterota</taxon>
        <taxon>Deferribacteres</taxon>
        <taxon>Deferribacterales</taxon>
        <taxon>Deferribacteraceae</taxon>
        <taxon>Deferribacter</taxon>
    </lineage>
</organism>
<dbReference type="PANTHER" id="PTHR33376:SF7">
    <property type="entry name" value="C4-DICARBOXYLATE-BINDING PROTEIN DCTB"/>
    <property type="match status" value="1"/>
</dbReference>
<dbReference type="GO" id="GO:0055085">
    <property type="term" value="P:transmembrane transport"/>
    <property type="evidence" value="ECO:0007669"/>
    <property type="project" value="InterPro"/>
</dbReference>
<dbReference type="InterPro" id="IPR038404">
    <property type="entry name" value="TRAP_DctP_sf"/>
</dbReference>
<dbReference type="InterPro" id="IPR018389">
    <property type="entry name" value="DctP_fam"/>
</dbReference>
<dbReference type="NCBIfam" id="TIGR00787">
    <property type="entry name" value="dctP"/>
    <property type="match status" value="1"/>
</dbReference>
<dbReference type="PANTHER" id="PTHR33376">
    <property type="match status" value="1"/>
</dbReference>
<dbReference type="NCBIfam" id="NF037995">
    <property type="entry name" value="TRAP_S1"/>
    <property type="match status" value="1"/>
</dbReference>
<keyword evidence="3" id="KW-0732">Signal</keyword>
<evidence type="ECO:0000313" key="4">
    <source>
        <dbReference type="EMBL" id="KAA0259447.1"/>
    </source>
</evidence>
<gene>
    <name evidence="4" type="ORF">FHQ18_00790</name>
</gene>
<evidence type="ECO:0000313" key="5">
    <source>
        <dbReference type="Proteomes" id="UP000322876"/>
    </source>
</evidence>
<proteinExistence type="inferred from homology"/>
<name>A0A5A8F5W8_9BACT</name>
<dbReference type="RefSeq" id="WP_149265267.1">
    <property type="nucleotide sequence ID" value="NZ_VFJB01000001.1"/>
</dbReference>
<dbReference type="InterPro" id="IPR004682">
    <property type="entry name" value="TRAP_DctP"/>
</dbReference>
<dbReference type="PIRSF" id="PIRSF006470">
    <property type="entry name" value="DctB"/>
    <property type="match status" value="1"/>
</dbReference>
<dbReference type="Pfam" id="PF03480">
    <property type="entry name" value="DctP"/>
    <property type="match status" value="1"/>
</dbReference>
<protein>
    <submittedName>
        <fullName evidence="4">DctP family TRAP transporter solute-binding subunit</fullName>
    </submittedName>
</protein>
<dbReference type="Proteomes" id="UP000322876">
    <property type="component" value="Unassembled WGS sequence"/>
</dbReference>
<evidence type="ECO:0000256" key="2">
    <source>
        <dbReference type="ARBA" id="ARBA00022448"/>
    </source>
</evidence>
<dbReference type="EMBL" id="VFJB01000001">
    <property type="protein sequence ID" value="KAA0259447.1"/>
    <property type="molecule type" value="Genomic_DNA"/>
</dbReference>
<reference evidence="4 5" key="1">
    <citation type="submission" date="2019-06" db="EMBL/GenBank/DDBJ databases">
        <title>Genomic insights into carbon and energy metabolism of Deferribacter autotrophicus revealed new metabolic traits in the phylum Deferribacteres.</title>
        <authorList>
            <person name="Slobodkin A.I."/>
            <person name="Slobodkina G.B."/>
            <person name="Allioux M."/>
            <person name="Alain K."/>
            <person name="Jebbar M."/>
            <person name="Shadrin V."/>
            <person name="Kublanov I.V."/>
            <person name="Toshchakov S.V."/>
            <person name="Bonch-Osmolovskaya E.A."/>
        </authorList>
    </citation>
    <scope>NUCLEOTIDE SEQUENCE [LARGE SCALE GENOMIC DNA]</scope>
    <source>
        <strain evidence="4 5">SL50</strain>
    </source>
</reference>
<sequence length="325" mass="38005">MKNKVLLIISLFFLCNGIAWSQLVLKISHVVKNNSPKGKAVIYFKKIVEKESKGAIKVEIYPEGILFDDREALGALKNGLIQFAVPSFSKFADIVPEFQIYDIPYLFKNIQHVHRSYFGKIGNLLKSKSYEKGYKLLAMWDNGFKVITNNKRKIKYPQDLKGLKIRTQGSKVINKSLEIVGAVPVSKPFKVVVDLLKAGLIDGQQNTYNNIYTQQFFKYQKYLTITNNGFLGYVFISSVKFWENLDIKSKEIILNALEKATIYEYELAEEINYEDYYRIIIHSNIEIIPLNDREKKIWEDFYYEHYNVFYEFIDKKIVDEVFKLE</sequence>
<keyword evidence="2" id="KW-0813">Transport</keyword>
<accession>A0A5A8F5W8</accession>
<keyword evidence="5" id="KW-1185">Reference proteome</keyword>
<evidence type="ECO:0000256" key="3">
    <source>
        <dbReference type="ARBA" id="ARBA00022729"/>
    </source>
</evidence>
<dbReference type="GO" id="GO:0030288">
    <property type="term" value="C:outer membrane-bounded periplasmic space"/>
    <property type="evidence" value="ECO:0007669"/>
    <property type="project" value="InterPro"/>
</dbReference>
<comment type="similarity">
    <text evidence="1">Belongs to the bacterial solute-binding protein 7 family.</text>
</comment>
<dbReference type="Gene3D" id="3.40.190.170">
    <property type="entry name" value="Bacterial extracellular solute-binding protein, family 7"/>
    <property type="match status" value="1"/>
</dbReference>
<dbReference type="AlphaFoldDB" id="A0A5A8F5W8"/>
<dbReference type="OrthoDB" id="9815946at2"/>